<proteinExistence type="predicted"/>
<organism evidence="1">
    <name type="scientific">hydrothermal vent metagenome</name>
    <dbReference type="NCBI Taxonomy" id="652676"/>
    <lineage>
        <taxon>unclassified sequences</taxon>
        <taxon>metagenomes</taxon>
        <taxon>ecological metagenomes</taxon>
    </lineage>
</organism>
<reference evidence="1" key="1">
    <citation type="submission" date="2018-06" db="EMBL/GenBank/DDBJ databases">
        <authorList>
            <person name="Zhirakovskaya E."/>
        </authorList>
    </citation>
    <scope>NUCLEOTIDE SEQUENCE</scope>
</reference>
<dbReference type="AlphaFoldDB" id="A0A3B0W8H1"/>
<accession>A0A3B0W8H1</accession>
<dbReference type="InterPro" id="IPR009593">
    <property type="entry name" value="DUF1203"/>
</dbReference>
<evidence type="ECO:0008006" key="2">
    <source>
        <dbReference type="Google" id="ProtNLM"/>
    </source>
</evidence>
<dbReference type="EMBL" id="UOFA01000348">
    <property type="protein sequence ID" value="VAW47502.1"/>
    <property type="molecule type" value="Genomic_DNA"/>
</dbReference>
<sequence length="167" mass="18775">MTVLKQNKTAMNVSFQIMALDAAQFAPYLSMDKANLIRHKAKWLTADAEPGFPCRVSLQDANVDERVLLLTFNHHDVASPYRSSGPIYIRQHATTTIQATNQVPKMLRHRQMSLRAYDQYGMMLAADVVSGKELEQGINKLFQQTAIVYIHIHNAGPGCFNCQVVRA</sequence>
<dbReference type="Pfam" id="PF06718">
    <property type="entry name" value="DUF1203"/>
    <property type="match status" value="1"/>
</dbReference>
<evidence type="ECO:0000313" key="1">
    <source>
        <dbReference type="EMBL" id="VAW47502.1"/>
    </source>
</evidence>
<gene>
    <name evidence="1" type="ORF">MNBD_GAMMA02-394</name>
</gene>
<protein>
    <recommendedName>
        <fullName evidence="2">DUF1203 domain-containing protein</fullName>
    </recommendedName>
</protein>
<name>A0A3B0W8H1_9ZZZZ</name>